<organism evidence="1 2">
    <name type="scientific">Castanea mollissima</name>
    <name type="common">Chinese chestnut</name>
    <dbReference type="NCBI Taxonomy" id="60419"/>
    <lineage>
        <taxon>Eukaryota</taxon>
        <taxon>Viridiplantae</taxon>
        <taxon>Streptophyta</taxon>
        <taxon>Embryophyta</taxon>
        <taxon>Tracheophyta</taxon>
        <taxon>Spermatophyta</taxon>
        <taxon>Magnoliopsida</taxon>
        <taxon>eudicotyledons</taxon>
        <taxon>Gunneridae</taxon>
        <taxon>Pentapetalae</taxon>
        <taxon>rosids</taxon>
        <taxon>fabids</taxon>
        <taxon>Fagales</taxon>
        <taxon>Fagaceae</taxon>
        <taxon>Castanea</taxon>
    </lineage>
</organism>
<evidence type="ECO:0000313" key="1">
    <source>
        <dbReference type="EMBL" id="KAF3976752.1"/>
    </source>
</evidence>
<dbReference type="EMBL" id="JRKL02000004">
    <property type="protein sequence ID" value="KAF3976752.1"/>
    <property type="molecule type" value="Genomic_DNA"/>
</dbReference>
<evidence type="ECO:0000313" key="2">
    <source>
        <dbReference type="Proteomes" id="UP000737018"/>
    </source>
</evidence>
<sequence length="101" mass="12172">MEKNPFQHTHQYPWIKIIKVEIIKLPNSYNDHGQWRGDIDIYYTWEKITEIKGSVFATVTELYLTGEESEMPRYFSEDSDAVHLKWAWCFGLDRWRLLGME</sequence>
<proteinExistence type="predicted"/>
<reference evidence="1" key="1">
    <citation type="submission" date="2020-03" db="EMBL/GenBank/DDBJ databases">
        <title>Castanea mollissima Vanexum genome sequencing.</title>
        <authorList>
            <person name="Staton M."/>
        </authorList>
    </citation>
    <scope>NUCLEOTIDE SEQUENCE</scope>
    <source>
        <tissue evidence="1">Leaf</tissue>
    </source>
</reference>
<accession>A0A8J4VZ85</accession>
<name>A0A8J4VZ85_9ROSI</name>
<keyword evidence="2" id="KW-1185">Reference proteome</keyword>
<dbReference type="AlphaFoldDB" id="A0A8J4VZ85"/>
<protein>
    <submittedName>
        <fullName evidence="1">Uncharacterized protein</fullName>
    </submittedName>
</protein>
<comment type="caution">
    <text evidence="1">The sequence shown here is derived from an EMBL/GenBank/DDBJ whole genome shotgun (WGS) entry which is preliminary data.</text>
</comment>
<dbReference type="Proteomes" id="UP000737018">
    <property type="component" value="Unassembled WGS sequence"/>
</dbReference>
<gene>
    <name evidence="1" type="ORF">CMV_000070</name>
</gene>